<sequence length="405" mass="44899">MSRLQKFTWFPGHMAKAVADMKERLKHIDLVLEIRDARIPISSGNSVLEELVKHKRRIMILNKFDLCQGERTNYISSKFREAGIQTFVSSISQPGRVDRVLSTALDRLREDRASADMNVILIMGIPNVGKSTLINSLKVAASRSALLDERLAHDKTARTGPLPGVTRQLSGFKVCGKPLTYIMDTPGVMLPNMSDHETALKLALTGAVKESILPVEDVAKYLMRVLMQRENESALWQAINQPPLVLHEQQRIEMSQGLGLAGGRTEERGGEPSEEGYAGEESKMRSYKGGGKSGRSTSSSPPHAFGGRKGGRNGQGGMGNEDEQWRPLKDPGGERAARILYDAVTMPYADRTGDAQDEVSWRLTYAMQKLEGAKDYSLFAMQRHNCAVRLINHYREGSFGKITLD</sequence>
<name>A0A7S0YEG6_9CHLO</name>
<dbReference type="GO" id="GO:0003924">
    <property type="term" value="F:GTPase activity"/>
    <property type="evidence" value="ECO:0007669"/>
    <property type="project" value="TreeGrafter"/>
</dbReference>
<keyword evidence="2" id="KW-0342">GTP-binding</keyword>
<dbReference type="AlphaFoldDB" id="A0A7S0YEG6"/>
<organism evidence="5">
    <name type="scientific">Polytomella parva</name>
    <dbReference type="NCBI Taxonomy" id="51329"/>
    <lineage>
        <taxon>Eukaryota</taxon>
        <taxon>Viridiplantae</taxon>
        <taxon>Chlorophyta</taxon>
        <taxon>core chlorophytes</taxon>
        <taxon>Chlorophyceae</taxon>
        <taxon>CS clade</taxon>
        <taxon>Chlamydomonadales</taxon>
        <taxon>Chlamydomonadaceae</taxon>
        <taxon>Polytomella</taxon>
    </lineage>
</organism>
<dbReference type="PANTHER" id="PTHR45782">
    <property type="entry name" value="MITOCHONDRIAL RIBOSOME-ASSOCIATED GTPASE 1"/>
    <property type="match status" value="1"/>
</dbReference>
<feature type="region of interest" description="Disordered" evidence="3">
    <location>
        <begin position="257"/>
        <end position="332"/>
    </location>
</feature>
<dbReference type="InterPro" id="IPR006073">
    <property type="entry name" value="GTP-bd"/>
</dbReference>
<evidence type="ECO:0000256" key="2">
    <source>
        <dbReference type="ARBA" id="ARBA00023134"/>
    </source>
</evidence>
<dbReference type="GO" id="GO:0005525">
    <property type="term" value="F:GTP binding"/>
    <property type="evidence" value="ECO:0007669"/>
    <property type="project" value="UniProtKB-KW"/>
</dbReference>
<dbReference type="Gene3D" id="3.40.50.300">
    <property type="entry name" value="P-loop containing nucleotide triphosphate hydrolases"/>
    <property type="match status" value="1"/>
</dbReference>
<evidence type="ECO:0000313" key="5">
    <source>
        <dbReference type="EMBL" id="CAD8771847.1"/>
    </source>
</evidence>
<feature type="compositionally biased region" description="Basic and acidic residues" evidence="3">
    <location>
        <begin position="323"/>
        <end position="332"/>
    </location>
</feature>
<feature type="domain" description="G" evidence="4">
    <location>
        <begin position="120"/>
        <end position="217"/>
    </location>
</feature>
<dbReference type="PANTHER" id="PTHR45782:SF4">
    <property type="entry name" value="MITOCHONDRIAL RIBOSOME-ASSOCIATED GTPASE 1"/>
    <property type="match status" value="1"/>
</dbReference>
<dbReference type="Pfam" id="PF01926">
    <property type="entry name" value="MMR_HSR1"/>
    <property type="match status" value="1"/>
</dbReference>
<dbReference type="EMBL" id="HBFM01013173">
    <property type="protein sequence ID" value="CAD8771847.1"/>
    <property type="molecule type" value="Transcribed_RNA"/>
</dbReference>
<evidence type="ECO:0000256" key="3">
    <source>
        <dbReference type="SAM" id="MobiDB-lite"/>
    </source>
</evidence>
<protein>
    <recommendedName>
        <fullName evidence="4">G domain-containing protein</fullName>
    </recommendedName>
</protein>
<dbReference type="InterPro" id="IPR023179">
    <property type="entry name" value="GTP-bd_ortho_bundle_sf"/>
</dbReference>
<dbReference type="InterPro" id="IPR027417">
    <property type="entry name" value="P-loop_NTPase"/>
</dbReference>
<dbReference type="GO" id="GO:0032543">
    <property type="term" value="P:mitochondrial translation"/>
    <property type="evidence" value="ECO:0007669"/>
    <property type="project" value="TreeGrafter"/>
</dbReference>
<gene>
    <name evidence="5" type="ORF">PPAR00522_LOCUS8250</name>
</gene>
<dbReference type="GO" id="GO:0005739">
    <property type="term" value="C:mitochondrion"/>
    <property type="evidence" value="ECO:0007669"/>
    <property type="project" value="TreeGrafter"/>
</dbReference>
<evidence type="ECO:0000259" key="4">
    <source>
        <dbReference type="Pfam" id="PF01926"/>
    </source>
</evidence>
<dbReference type="CDD" id="cd01856">
    <property type="entry name" value="YlqF"/>
    <property type="match status" value="1"/>
</dbReference>
<reference evidence="5" key="1">
    <citation type="submission" date="2021-01" db="EMBL/GenBank/DDBJ databases">
        <authorList>
            <person name="Corre E."/>
            <person name="Pelletier E."/>
            <person name="Niang G."/>
            <person name="Scheremetjew M."/>
            <person name="Finn R."/>
            <person name="Kale V."/>
            <person name="Holt S."/>
            <person name="Cochrane G."/>
            <person name="Meng A."/>
            <person name="Brown T."/>
            <person name="Cohen L."/>
        </authorList>
    </citation>
    <scope>NUCLEOTIDE SEQUENCE</scope>
    <source>
        <strain evidence="5">SAG 63-3</strain>
    </source>
</reference>
<dbReference type="SUPFAM" id="SSF52540">
    <property type="entry name" value="P-loop containing nucleoside triphosphate hydrolases"/>
    <property type="match status" value="1"/>
</dbReference>
<dbReference type="Gene3D" id="1.10.1580.10">
    <property type="match status" value="1"/>
</dbReference>
<keyword evidence="1" id="KW-0547">Nucleotide-binding</keyword>
<proteinExistence type="predicted"/>
<evidence type="ECO:0000256" key="1">
    <source>
        <dbReference type="ARBA" id="ARBA00022741"/>
    </source>
</evidence>
<accession>A0A7S0YEG6</accession>